<feature type="transmembrane region" description="Helical" evidence="1">
    <location>
        <begin position="21"/>
        <end position="36"/>
    </location>
</feature>
<dbReference type="KEGG" id="cff:CFF8240_0962"/>
<evidence type="ECO:0000256" key="1">
    <source>
        <dbReference type="SAM" id="Phobius"/>
    </source>
</evidence>
<evidence type="ECO:0000313" key="3">
    <source>
        <dbReference type="Proteomes" id="UP000000760"/>
    </source>
</evidence>
<dbReference type="AlphaFoldDB" id="A0RPJ7"/>
<gene>
    <name evidence="2" type="ordered locus">CFF8240_0962</name>
</gene>
<keyword evidence="1" id="KW-0812">Transmembrane</keyword>
<keyword evidence="1" id="KW-1133">Transmembrane helix</keyword>
<dbReference type="EMBL" id="CP000487">
    <property type="protein sequence ID" value="ABK81716.1"/>
    <property type="molecule type" value="Genomic_DNA"/>
</dbReference>
<reference evidence="3" key="1">
    <citation type="submission" date="2006-11" db="EMBL/GenBank/DDBJ databases">
        <title>Sequence of Campylobacter fetus subsp. fetus 82-40.</title>
        <authorList>
            <person name="Fouts D.E."/>
            <person name="Nelson K.E."/>
        </authorList>
    </citation>
    <scope>NUCLEOTIDE SEQUENCE [LARGE SCALE GENOMIC DNA]</scope>
    <source>
        <strain evidence="3">82-40</strain>
    </source>
</reference>
<organism evidence="2 3">
    <name type="scientific">Campylobacter fetus subsp. fetus (strain 82-40)</name>
    <dbReference type="NCBI Taxonomy" id="360106"/>
    <lineage>
        <taxon>Bacteria</taxon>
        <taxon>Pseudomonadati</taxon>
        <taxon>Campylobacterota</taxon>
        <taxon>Epsilonproteobacteria</taxon>
        <taxon>Campylobacterales</taxon>
        <taxon>Campylobacteraceae</taxon>
        <taxon>Campylobacter</taxon>
    </lineage>
</organism>
<evidence type="ECO:0000313" key="2">
    <source>
        <dbReference type="EMBL" id="ABK81716.1"/>
    </source>
</evidence>
<accession>A0RPJ7</accession>
<proteinExistence type="predicted"/>
<protein>
    <submittedName>
        <fullName evidence="2">Uncharacterized protein</fullName>
    </submittedName>
</protein>
<keyword evidence="1" id="KW-0472">Membrane</keyword>
<name>A0RPJ7_CAMFF</name>
<sequence length="37" mass="4482">MDRQSNAFFSFINLNKKIKDIIIYLNLISWVLYFLSL</sequence>
<dbReference type="HOGENOM" id="CLU_3341537_0_0_7"/>
<dbReference type="Proteomes" id="UP000000760">
    <property type="component" value="Chromosome"/>
</dbReference>